<dbReference type="GO" id="GO:0006780">
    <property type="term" value="P:uroporphyrinogen III biosynthetic process"/>
    <property type="evidence" value="ECO:0007669"/>
    <property type="project" value="InterPro"/>
</dbReference>
<dbReference type="PANTHER" id="PTHR12390">
    <property type="entry name" value="UROPORPHYRINOGEN III SYNTHASE"/>
    <property type="match status" value="1"/>
</dbReference>
<comment type="caution">
    <text evidence="2">The sequence shown here is derived from an EMBL/GenBank/DDBJ whole genome shotgun (WGS) entry which is preliminary data.</text>
</comment>
<dbReference type="GO" id="GO:0004852">
    <property type="term" value="F:uroporphyrinogen-III synthase activity"/>
    <property type="evidence" value="ECO:0007669"/>
    <property type="project" value="InterPro"/>
</dbReference>
<dbReference type="Proteomes" id="UP001143545">
    <property type="component" value="Unassembled WGS sequence"/>
</dbReference>
<accession>A0A9W6B5R9</accession>
<proteinExistence type="predicted"/>
<keyword evidence="3" id="KW-1185">Reference proteome</keyword>
<evidence type="ECO:0000259" key="1">
    <source>
        <dbReference type="Pfam" id="PF02602"/>
    </source>
</evidence>
<dbReference type="RefSeq" id="WP_281754845.1">
    <property type="nucleotide sequence ID" value="NZ_BRVP01000014.1"/>
</dbReference>
<dbReference type="PANTHER" id="PTHR12390:SF0">
    <property type="entry name" value="UROPORPHYRINOGEN-III SYNTHASE"/>
    <property type="match status" value="1"/>
</dbReference>
<dbReference type="InterPro" id="IPR039793">
    <property type="entry name" value="UROS/Hem4"/>
</dbReference>
<keyword evidence="2" id="KW-0489">Methyltransferase</keyword>
<protein>
    <submittedName>
        <fullName evidence="2">Uroporphyrinogen III methyltransferase</fullName>
    </submittedName>
</protein>
<dbReference type="Pfam" id="PF02602">
    <property type="entry name" value="HEM4"/>
    <property type="match status" value="1"/>
</dbReference>
<dbReference type="CDD" id="cd06578">
    <property type="entry name" value="HemD"/>
    <property type="match status" value="1"/>
</dbReference>
<organism evidence="2 3">
    <name type="scientific">Neptunitalea chrysea</name>
    <dbReference type="NCBI Taxonomy" id="1647581"/>
    <lineage>
        <taxon>Bacteria</taxon>
        <taxon>Pseudomonadati</taxon>
        <taxon>Bacteroidota</taxon>
        <taxon>Flavobacteriia</taxon>
        <taxon>Flavobacteriales</taxon>
        <taxon>Flavobacteriaceae</taxon>
        <taxon>Neptunitalea</taxon>
    </lineage>
</organism>
<dbReference type="EMBL" id="BRVP01000014">
    <property type="protein sequence ID" value="GLB53139.1"/>
    <property type="molecule type" value="Genomic_DNA"/>
</dbReference>
<name>A0A9W6B5R9_9FLAO</name>
<dbReference type="AlphaFoldDB" id="A0A9W6B5R9"/>
<dbReference type="InterPro" id="IPR003754">
    <property type="entry name" value="4pyrrol_synth_uPrphyn_synth"/>
</dbReference>
<gene>
    <name evidence="2" type="primary">hemD</name>
    <name evidence="2" type="ORF">NBRC110019_21790</name>
</gene>
<feature type="domain" description="Tetrapyrrole biosynthesis uroporphyrinogen III synthase" evidence="1">
    <location>
        <begin position="18"/>
        <end position="211"/>
    </location>
</feature>
<dbReference type="GO" id="GO:0032259">
    <property type="term" value="P:methylation"/>
    <property type="evidence" value="ECO:0007669"/>
    <property type="project" value="UniProtKB-KW"/>
</dbReference>
<dbReference type="GO" id="GO:0008168">
    <property type="term" value="F:methyltransferase activity"/>
    <property type="evidence" value="ECO:0007669"/>
    <property type="project" value="UniProtKB-KW"/>
</dbReference>
<dbReference type="GO" id="GO:0005829">
    <property type="term" value="C:cytosol"/>
    <property type="evidence" value="ECO:0007669"/>
    <property type="project" value="TreeGrafter"/>
</dbReference>
<dbReference type="InterPro" id="IPR036108">
    <property type="entry name" value="4pyrrol_syn_uPrphyn_synt_sf"/>
</dbReference>
<evidence type="ECO:0000313" key="2">
    <source>
        <dbReference type="EMBL" id="GLB53139.1"/>
    </source>
</evidence>
<reference evidence="2" key="1">
    <citation type="submission" date="2022-07" db="EMBL/GenBank/DDBJ databases">
        <title>Taxonomy of Novel Oxalotrophic and Methylotrophic Bacteria.</title>
        <authorList>
            <person name="Sahin N."/>
            <person name="Tani A."/>
        </authorList>
    </citation>
    <scope>NUCLEOTIDE SEQUENCE</scope>
    <source>
        <strain evidence="2">AM327</strain>
    </source>
</reference>
<dbReference type="SUPFAM" id="SSF69618">
    <property type="entry name" value="HemD-like"/>
    <property type="match status" value="1"/>
</dbReference>
<keyword evidence="2" id="KW-0808">Transferase</keyword>
<dbReference type="Gene3D" id="3.40.50.10090">
    <property type="match status" value="2"/>
</dbReference>
<evidence type="ECO:0000313" key="3">
    <source>
        <dbReference type="Proteomes" id="UP001143545"/>
    </source>
</evidence>
<sequence length="225" mass="25565">MDTIRILSAKKLTSSQQELLLNKGFALVHTDFIKIAFIDVVEPPKYDHIIITSKNGVLSLEHNHLIQTLSNANFYCVGSKTASLLASKNLNVIKSFPNSKELGSYIIEHLPEERFSYFCGNIRRKEMPRMLKKNNIPLEEIVAYKTFFAPQDIPGKFDAVLFFSPSQAESFFFSNKLQNAMAFCIGKTTEDTVRPYTNNIITATQPTIENVIVQVVKHFKTNRNI</sequence>